<organism evidence="3">
    <name type="scientific">Volvox carteri f. nagariensis</name>
    <dbReference type="NCBI Taxonomy" id="3068"/>
    <lineage>
        <taxon>Eukaryota</taxon>
        <taxon>Viridiplantae</taxon>
        <taxon>Chlorophyta</taxon>
        <taxon>core chlorophytes</taxon>
        <taxon>Chlorophyceae</taxon>
        <taxon>CS clade</taxon>
        <taxon>Chlamydomonadales</taxon>
        <taxon>Volvocaceae</taxon>
        <taxon>Volvox</taxon>
    </lineage>
</organism>
<dbReference type="Proteomes" id="UP000001058">
    <property type="component" value="Unassembled WGS sequence"/>
</dbReference>
<dbReference type="InParanoid" id="D8TRN3"/>
<evidence type="ECO:0000256" key="1">
    <source>
        <dbReference type="SAM" id="MobiDB-lite"/>
    </source>
</evidence>
<feature type="region of interest" description="Disordered" evidence="1">
    <location>
        <begin position="1"/>
        <end position="28"/>
    </location>
</feature>
<feature type="non-terminal residue" evidence="2">
    <location>
        <position position="294"/>
    </location>
</feature>
<gene>
    <name evidence="2" type="ORF">VOLCADRAFT_117040</name>
</gene>
<accession>D8TRN3</accession>
<protein>
    <submittedName>
        <fullName evidence="2">Uncharacterized protein</fullName>
    </submittedName>
</protein>
<dbReference type="GeneID" id="9623791"/>
<feature type="compositionally biased region" description="Pro residues" evidence="1">
    <location>
        <begin position="123"/>
        <end position="133"/>
    </location>
</feature>
<dbReference type="EMBL" id="GL378333">
    <property type="protein sequence ID" value="EFJ50021.1"/>
    <property type="molecule type" value="Genomic_DNA"/>
</dbReference>
<evidence type="ECO:0000313" key="2">
    <source>
        <dbReference type="EMBL" id="EFJ50021.1"/>
    </source>
</evidence>
<proteinExistence type="predicted"/>
<reference evidence="2 3" key="1">
    <citation type="journal article" date="2010" name="Science">
        <title>Genomic analysis of organismal complexity in the multicellular green alga Volvox carteri.</title>
        <authorList>
            <person name="Prochnik S.E."/>
            <person name="Umen J."/>
            <person name="Nedelcu A.M."/>
            <person name="Hallmann A."/>
            <person name="Miller S.M."/>
            <person name="Nishii I."/>
            <person name="Ferris P."/>
            <person name="Kuo A."/>
            <person name="Mitros T."/>
            <person name="Fritz-Laylin L.K."/>
            <person name="Hellsten U."/>
            <person name="Chapman J."/>
            <person name="Simakov O."/>
            <person name="Rensing S.A."/>
            <person name="Terry A."/>
            <person name="Pangilinan J."/>
            <person name="Kapitonov V."/>
            <person name="Jurka J."/>
            <person name="Salamov A."/>
            <person name="Shapiro H."/>
            <person name="Schmutz J."/>
            <person name="Grimwood J."/>
            <person name="Lindquist E."/>
            <person name="Lucas S."/>
            <person name="Grigoriev I.V."/>
            <person name="Schmitt R."/>
            <person name="Kirk D."/>
            <person name="Rokhsar D.S."/>
        </authorList>
    </citation>
    <scope>NUCLEOTIDE SEQUENCE [LARGE SCALE GENOMIC DNA]</scope>
    <source>
        <strain evidence="3">f. Nagariensis / Eve</strain>
    </source>
</reference>
<feature type="compositionally biased region" description="Polar residues" evidence="1">
    <location>
        <begin position="87"/>
        <end position="104"/>
    </location>
</feature>
<feature type="region of interest" description="Disordered" evidence="1">
    <location>
        <begin position="54"/>
        <end position="145"/>
    </location>
</feature>
<dbReference type="OrthoDB" id="10431661at2759"/>
<dbReference type="AlphaFoldDB" id="D8TRN3"/>
<sequence length="294" mass="30566">MDWDDAGNTGTAKRPVKQTLQSKKQVPAKVQVKLPKALFESAVQSGNSLLVERSLKQEANKPPPGSLPAAFKLPQRASPPGAPNISPRGSTSPKGAPGSPTSPSNGATAAATAANGTNGITPSAPPSPPPPATLQPFTRRPPRCEYFFDPATASDLFPPRPLEGSALADYFIMGSEAAAAAAAGDAAASAAGVAEVQSEPAHPLGWVPVEETQFSTRLRPRTGQLPVRTTTSMPLEYFDSPEMELISPEQRLEAAAAGGPAAGGKGPDGVLAYSRYFDSKGSFSWAPCFVREYD</sequence>
<dbReference type="STRING" id="3068.D8TRN3"/>
<dbReference type="KEGG" id="vcn:VOLCADRAFT_117040"/>
<evidence type="ECO:0000313" key="3">
    <source>
        <dbReference type="Proteomes" id="UP000001058"/>
    </source>
</evidence>
<keyword evidence="3" id="KW-1185">Reference proteome</keyword>
<name>D8TRN3_VOLCA</name>
<dbReference type="RefSeq" id="XP_002949086.1">
    <property type="nucleotide sequence ID" value="XM_002949040.1"/>
</dbReference>
<feature type="compositionally biased region" description="Low complexity" evidence="1">
    <location>
        <begin position="105"/>
        <end position="119"/>
    </location>
</feature>